<dbReference type="Gene3D" id="3.40.50.1820">
    <property type="entry name" value="alpha/beta hydrolase"/>
    <property type="match status" value="1"/>
</dbReference>
<dbReference type="PANTHER" id="PTHR42886:SF42">
    <property type="entry name" value="ALPHA_BETA-HYDROLASES SUPERFAMILY PROTEIN"/>
    <property type="match status" value="1"/>
</dbReference>
<dbReference type="InterPro" id="IPR029058">
    <property type="entry name" value="AB_hydrolase_fold"/>
</dbReference>
<dbReference type="Pfam" id="PF12697">
    <property type="entry name" value="Abhydrolase_6"/>
    <property type="match status" value="1"/>
</dbReference>
<dbReference type="OrthoDB" id="9806902at2"/>
<feature type="domain" description="AB hydrolase-1" evidence="1">
    <location>
        <begin position="9"/>
        <end position="236"/>
    </location>
</feature>
<dbReference type="GO" id="GO:0042171">
    <property type="term" value="F:lysophosphatidic acid acyltransferase activity"/>
    <property type="evidence" value="ECO:0007669"/>
    <property type="project" value="TreeGrafter"/>
</dbReference>
<dbReference type="EMBL" id="FOUE01000003">
    <property type="protein sequence ID" value="SFM33222.1"/>
    <property type="molecule type" value="Genomic_DNA"/>
</dbReference>
<reference evidence="3" key="1">
    <citation type="submission" date="2016-10" db="EMBL/GenBank/DDBJ databases">
        <authorList>
            <person name="Varghese N."/>
            <person name="Submissions S."/>
        </authorList>
    </citation>
    <scope>NUCLEOTIDE SEQUENCE [LARGE SCALE GENOMIC DNA]</scope>
    <source>
        <strain evidence="3">CGMCC 1.7061</strain>
    </source>
</reference>
<dbReference type="Proteomes" id="UP000198519">
    <property type="component" value="Unassembled WGS sequence"/>
</dbReference>
<organism evidence="2 3">
    <name type="scientific">Marinobacter zhejiangensis</name>
    <dbReference type="NCBI Taxonomy" id="488535"/>
    <lineage>
        <taxon>Bacteria</taxon>
        <taxon>Pseudomonadati</taxon>
        <taxon>Pseudomonadota</taxon>
        <taxon>Gammaproteobacteria</taxon>
        <taxon>Pseudomonadales</taxon>
        <taxon>Marinobacteraceae</taxon>
        <taxon>Marinobacter</taxon>
    </lineage>
</organism>
<keyword evidence="3" id="KW-1185">Reference proteome</keyword>
<dbReference type="InterPro" id="IPR000073">
    <property type="entry name" value="AB_hydrolase_1"/>
</dbReference>
<evidence type="ECO:0000313" key="2">
    <source>
        <dbReference type="EMBL" id="SFM33222.1"/>
    </source>
</evidence>
<dbReference type="AlphaFoldDB" id="A0A1I4PZI1"/>
<evidence type="ECO:0000259" key="1">
    <source>
        <dbReference type="Pfam" id="PF12697"/>
    </source>
</evidence>
<dbReference type="STRING" id="488535.SAMN04487963_2096"/>
<dbReference type="GO" id="GO:0052689">
    <property type="term" value="F:carboxylic ester hydrolase activity"/>
    <property type="evidence" value="ECO:0007669"/>
    <property type="project" value="TreeGrafter"/>
</dbReference>
<dbReference type="PANTHER" id="PTHR42886">
    <property type="entry name" value="RE40534P-RELATED"/>
    <property type="match status" value="1"/>
</dbReference>
<dbReference type="RefSeq" id="WP_092022270.1">
    <property type="nucleotide sequence ID" value="NZ_FOUE01000003.1"/>
</dbReference>
<accession>A0A1I4PZI1</accession>
<gene>
    <name evidence="2" type="ORF">SAMN04487963_2096</name>
</gene>
<dbReference type="GO" id="GO:0006654">
    <property type="term" value="P:phosphatidic acid biosynthetic process"/>
    <property type="evidence" value="ECO:0007669"/>
    <property type="project" value="TreeGrafter"/>
</dbReference>
<dbReference type="SUPFAM" id="SSF53474">
    <property type="entry name" value="alpha/beta-Hydrolases"/>
    <property type="match status" value="1"/>
</dbReference>
<evidence type="ECO:0000313" key="3">
    <source>
        <dbReference type="Proteomes" id="UP000198519"/>
    </source>
</evidence>
<dbReference type="GO" id="GO:0055088">
    <property type="term" value="P:lipid homeostasis"/>
    <property type="evidence" value="ECO:0007669"/>
    <property type="project" value="TreeGrafter"/>
</dbReference>
<sequence length="273" mass="30109">MSTDNKPPVLLIHGMWSDADTLKQVRDAFRGQGYPVEAVTLPHHSPLASHNPASRAALAKSRLQDYVDYLVSQVRKLGRPPILVGHSMGGLLAQLTAARMPCERLILLSSAAPAGINGLGLSVFRTLGHNLLRFPLWKQVTDLRLTNVRYGIANAQDDATQRDVFEHCGYESGMVTFQMTVAAFTRRSFAYVEPDSISCPVLIIGGTEDRITPIRVQRRIAGHYGERCQLVEINGCCHWTVGGRFFPAIQTAMFDWLEQTQPIAIDDAELVAG</sequence>
<protein>
    <submittedName>
        <fullName evidence="2">Pimeloyl-ACP methyl ester carboxylesterase</fullName>
    </submittedName>
</protein>
<name>A0A1I4PZI1_9GAMM</name>
<proteinExistence type="predicted"/>